<feature type="domain" description="F-box associated beta-propeller type 1" evidence="2">
    <location>
        <begin position="422"/>
        <end position="589"/>
    </location>
</feature>
<organism evidence="3 4">
    <name type="scientific">Lactuca virosa</name>
    <dbReference type="NCBI Taxonomy" id="75947"/>
    <lineage>
        <taxon>Eukaryota</taxon>
        <taxon>Viridiplantae</taxon>
        <taxon>Streptophyta</taxon>
        <taxon>Embryophyta</taxon>
        <taxon>Tracheophyta</taxon>
        <taxon>Spermatophyta</taxon>
        <taxon>Magnoliopsida</taxon>
        <taxon>eudicotyledons</taxon>
        <taxon>Gunneridae</taxon>
        <taxon>Pentapetalae</taxon>
        <taxon>asterids</taxon>
        <taxon>campanulids</taxon>
        <taxon>Asterales</taxon>
        <taxon>Asteraceae</taxon>
        <taxon>Cichorioideae</taxon>
        <taxon>Cichorieae</taxon>
        <taxon>Lactucinae</taxon>
        <taxon>Lactuca</taxon>
    </lineage>
</organism>
<dbReference type="NCBIfam" id="TIGR01640">
    <property type="entry name" value="F_box_assoc_1"/>
    <property type="match status" value="1"/>
</dbReference>
<keyword evidence="4" id="KW-1185">Reference proteome</keyword>
<name>A0AAU9PHB0_9ASTR</name>
<accession>A0AAU9PHB0</accession>
<feature type="region of interest" description="Disordered" evidence="1">
    <location>
        <begin position="223"/>
        <end position="246"/>
    </location>
</feature>
<dbReference type="PANTHER" id="PTHR31672:SF13">
    <property type="entry name" value="F-BOX PROTEIN CPR30-LIKE"/>
    <property type="match status" value="1"/>
</dbReference>
<protein>
    <recommendedName>
        <fullName evidence="2">F-box associated beta-propeller type 1 domain-containing protein</fullName>
    </recommendedName>
</protein>
<dbReference type="InterPro" id="IPR017451">
    <property type="entry name" value="F-box-assoc_interact_dom"/>
</dbReference>
<reference evidence="3 4" key="1">
    <citation type="submission" date="2022-01" db="EMBL/GenBank/DDBJ databases">
        <authorList>
            <person name="Xiong W."/>
            <person name="Schranz E."/>
        </authorList>
    </citation>
    <scope>NUCLEOTIDE SEQUENCE [LARGE SCALE GENOMIC DNA]</scope>
</reference>
<feature type="compositionally biased region" description="Basic residues" evidence="1">
    <location>
        <begin position="67"/>
        <end position="82"/>
    </location>
</feature>
<feature type="region of interest" description="Disordered" evidence="1">
    <location>
        <begin position="178"/>
        <end position="209"/>
    </location>
</feature>
<evidence type="ECO:0000313" key="3">
    <source>
        <dbReference type="EMBL" id="CAH1449564.1"/>
    </source>
</evidence>
<evidence type="ECO:0000259" key="2">
    <source>
        <dbReference type="Pfam" id="PF07734"/>
    </source>
</evidence>
<feature type="region of interest" description="Disordered" evidence="1">
    <location>
        <begin position="130"/>
        <end position="155"/>
    </location>
</feature>
<feature type="compositionally biased region" description="Low complexity" evidence="1">
    <location>
        <begin position="231"/>
        <end position="246"/>
    </location>
</feature>
<feature type="compositionally biased region" description="Pro residues" evidence="1">
    <location>
        <begin position="194"/>
        <end position="203"/>
    </location>
</feature>
<proteinExistence type="predicted"/>
<dbReference type="Pfam" id="PF07734">
    <property type="entry name" value="FBA_1"/>
    <property type="match status" value="1"/>
</dbReference>
<dbReference type="PANTHER" id="PTHR31672">
    <property type="entry name" value="BNACNNG10540D PROTEIN"/>
    <property type="match status" value="1"/>
</dbReference>
<feature type="compositionally biased region" description="Polar residues" evidence="1">
    <location>
        <begin position="93"/>
        <end position="115"/>
    </location>
</feature>
<dbReference type="InterPro" id="IPR050796">
    <property type="entry name" value="SCF_F-box_component"/>
</dbReference>
<gene>
    <name evidence="3" type="ORF">LVIROSA_LOCUS35040</name>
</gene>
<dbReference type="AlphaFoldDB" id="A0AAU9PHB0"/>
<dbReference type="Proteomes" id="UP001157418">
    <property type="component" value="Unassembled WGS sequence"/>
</dbReference>
<dbReference type="EMBL" id="CAKMRJ010005634">
    <property type="protein sequence ID" value="CAH1449564.1"/>
    <property type="molecule type" value="Genomic_DNA"/>
</dbReference>
<comment type="caution">
    <text evidence="3">The sequence shown here is derived from an EMBL/GenBank/DDBJ whole genome shotgun (WGS) entry which is preliminary data.</text>
</comment>
<feature type="region of interest" description="Disordered" evidence="1">
    <location>
        <begin position="30"/>
        <end position="115"/>
    </location>
</feature>
<evidence type="ECO:0000313" key="4">
    <source>
        <dbReference type="Proteomes" id="UP001157418"/>
    </source>
</evidence>
<evidence type="ECO:0000256" key="1">
    <source>
        <dbReference type="SAM" id="MobiDB-lite"/>
    </source>
</evidence>
<feature type="compositionally biased region" description="Polar residues" evidence="1">
    <location>
        <begin position="30"/>
        <end position="64"/>
    </location>
</feature>
<sequence length="622" mass="70550">MMIQQTKPLPDFYEARSRLILEETRKANNAAQSATTDATALNTQTSYNTRPTYQVQDSNSNININRGRGRGRGGRGRGRGRRGGGNFGVGRGQQQPLWPSPYTQQWSTSHSLSPFSQPWAAPYSWPPTHTPPCPYPTNQPRSTASGLLGPRPSTQQAYATSENSYTPTNLEQAFHTMSLHPPDQNCSPTGTTPTSPPPHPATPPALSRLPKPPIQFTYIRRPKQHGHSDATETTNTTEPIPETTNTIETTNTTKPIITSNIPTRTIKTRSMSEISKPKCNLNLHASTLISPIPKNPTEALNNLDWKNPMLDEFRAIIDNKTWELVPRHPHMNIVRNRGSATDVRFTPSLVYTKSGLHSHTTPSKFYTIDCERPKEGISAGRPLPFKVGPGESIRILTSVHGVVCIGIYKVQCGAYRYNNIDKYSDLILWNPATSDHKTLSRPSHCSHPDCYMITDQSLFGLYYSSWDDDYKLLRVTPHPDVYIYSLKSDSWRKVKSDFQRTGVRQECLSYFWGPNVSLNENIYFLEYNVEESYSVMSFNTKTETFKSITTPFWGNQKITWLIFTVLRDGCIHLWVNIEKSFRLYENELWRMNRDGDWTKVQNSGTILSEPLWNGHGLHLMRN</sequence>
<dbReference type="InterPro" id="IPR006527">
    <property type="entry name" value="F-box-assoc_dom_typ1"/>
</dbReference>